<reference evidence="1" key="1">
    <citation type="submission" date="2020-11" db="EMBL/GenBank/DDBJ databases">
        <authorList>
            <consortium name="DOE Joint Genome Institute"/>
            <person name="Ahrendt S."/>
            <person name="Riley R."/>
            <person name="Andreopoulos W."/>
            <person name="Labutti K."/>
            <person name="Pangilinan J."/>
            <person name="Ruiz-Duenas F.J."/>
            <person name="Barrasa J.M."/>
            <person name="Sanchez-Garcia M."/>
            <person name="Camarero S."/>
            <person name="Miyauchi S."/>
            <person name="Serrano A."/>
            <person name="Linde D."/>
            <person name="Babiker R."/>
            <person name="Drula E."/>
            <person name="Ayuso-Fernandez I."/>
            <person name="Pacheco R."/>
            <person name="Padilla G."/>
            <person name="Ferreira P."/>
            <person name="Barriuso J."/>
            <person name="Kellner H."/>
            <person name="Castanera R."/>
            <person name="Alfaro M."/>
            <person name="Ramirez L."/>
            <person name="Pisabarro A.G."/>
            <person name="Kuo A."/>
            <person name="Tritt A."/>
            <person name="Lipzen A."/>
            <person name="He G."/>
            <person name="Yan M."/>
            <person name="Ng V."/>
            <person name="Cullen D."/>
            <person name="Martin F."/>
            <person name="Rosso M.-N."/>
            <person name="Henrissat B."/>
            <person name="Hibbett D."/>
            <person name="Martinez A.T."/>
            <person name="Grigoriev I.V."/>
        </authorList>
    </citation>
    <scope>NUCLEOTIDE SEQUENCE</scope>
    <source>
        <strain evidence="1">AH 40177</strain>
    </source>
</reference>
<dbReference type="AlphaFoldDB" id="A0A9P5P7Y3"/>
<dbReference type="InterPro" id="IPR015926">
    <property type="entry name" value="Cytolysin/lectin"/>
</dbReference>
<name>A0A9P5P7Y3_9AGAR</name>
<proteinExistence type="predicted"/>
<accession>A0A9P5P7Y3</accession>
<evidence type="ECO:0000313" key="2">
    <source>
        <dbReference type="Proteomes" id="UP000772434"/>
    </source>
</evidence>
<evidence type="ECO:0008006" key="3">
    <source>
        <dbReference type="Google" id="ProtNLM"/>
    </source>
</evidence>
<dbReference type="Proteomes" id="UP000772434">
    <property type="component" value="Unassembled WGS sequence"/>
</dbReference>
<gene>
    <name evidence="1" type="ORF">BDP27DRAFT_1343252</name>
</gene>
<keyword evidence="2" id="KW-1185">Reference proteome</keyword>
<dbReference type="Gene3D" id="2.60.270.20">
    <property type="entry name" value="Cytolysin/lectin"/>
    <property type="match status" value="2"/>
</dbReference>
<evidence type="ECO:0000313" key="1">
    <source>
        <dbReference type="EMBL" id="KAF9058603.1"/>
    </source>
</evidence>
<feature type="non-terminal residue" evidence="1">
    <location>
        <position position="1"/>
    </location>
</feature>
<dbReference type="EMBL" id="JADNRY010000362">
    <property type="protein sequence ID" value="KAF9058603.1"/>
    <property type="molecule type" value="Genomic_DNA"/>
</dbReference>
<organism evidence="1 2">
    <name type="scientific">Rhodocollybia butyracea</name>
    <dbReference type="NCBI Taxonomy" id="206335"/>
    <lineage>
        <taxon>Eukaryota</taxon>
        <taxon>Fungi</taxon>
        <taxon>Dikarya</taxon>
        <taxon>Basidiomycota</taxon>
        <taxon>Agaricomycotina</taxon>
        <taxon>Agaricomycetes</taxon>
        <taxon>Agaricomycetidae</taxon>
        <taxon>Agaricales</taxon>
        <taxon>Marasmiineae</taxon>
        <taxon>Omphalotaceae</taxon>
        <taxon>Rhodocollybia</taxon>
    </lineage>
</organism>
<sequence>VAGIHQNNIWLDIVVDFETHKPNLKDIQKSYYQDNGLEGEMVWKNSDMISKFLTDNEAILVEARSQNTNVSQHFMVNIRIINKIRLAAASDSLQPIPHVLSVSFSEVMDAGFSLLEAYPNSFWEVSSNSIRNHFWHDNTSNNLGILLFDNPKNRVKFGVTLGIWDNVIWSDVYFLTGTEYKATATDVHATHYNDFKHILLLGEHIRRGNNSNLHASDCLEPLDPSSVGNSGWLASVCSHAIGSSRQYQSDIRVRSF</sequence>
<comment type="caution">
    <text evidence="1">The sequence shown here is derived from an EMBL/GenBank/DDBJ whole genome shotgun (WGS) entry which is preliminary data.</text>
</comment>
<protein>
    <recommendedName>
        <fullName evidence="3">Lectin</fullName>
    </recommendedName>
</protein>